<organism evidence="5 6">
    <name type="scientific">Ketobacter alkanivorans</name>
    <dbReference type="NCBI Taxonomy" id="1917421"/>
    <lineage>
        <taxon>Bacteria</taxon>
        <taxon>Pseudomonadati</taxon>
        <taxon>Pseudomonadota</taxon>
        <taxon>Gammaproteobacteria</taxon>
        <taxon>Pseudomonadales</taxon>
        <taxon>Ketobacteraceae</taxon>
        <taxon>Ketobacter</taxon>
    </lineage>
</organism>
<evidence type="ECO:0000256" key="3">
    <source>
        <dbReference type="ARBA" id="ARBA00023163"/>
    </source>
</evidence>
<accession>A0A2K9LMW2</accession>
<dbReference type="GO" id="GO:0000976">
    <property type="term" value="F:transcription cis-regulatory region binding"/>
    <property type="evidence" value="ECO:0007669"/>
    <property type="project" value="TreeGrafter"/>
</dbReference>
<dbReference type="KEGG" id="kak:Kalk_15330"/>
<dbReference type="InterPro" id="IPR009057">
    <property type="entry name" value="Homeodomain-like_sf"/>
</dbReference>
<protein>
    <recommendedName>
        <fullName evidence="4">HTH araC/xylS-type domain-containing protein</fullName>
    </recommendedName>
</protein>
<dbReference type="GO" id="GO:0005829">
    <property type="term" value="C:cytosol"/>
    <property type="evidence" value="ECO:0007669"/>
    <property type="project" value="TreeGrafter"/>
</dbReference>
<dbReference type="InterPro" id="IPR018060">
    <property type="entry name" value="HTH_AraC"/>
</dbReference>
<keyword evidence="6" id="KW-1185">Reference proteome</keyword>
<evidence type="ECO:0000256" key="2">
    <source>
        <dbReference type="ARBA" id="ARBA00023125"/>
    </source>
</evidence>
<dbReference type="InterPro" id="IPR018062">
    <property type="entry name" value="HTH_AraC-typ_CS"/>
</dbReference>
<proteinExistence type="predicted"/>
<dbReference type="EMBL" id="CP022684">
    <property type="protein sequence ID" value="AUM13709.1"/>
    <property type="molecule type" value="Genomic_DNA"/>
</dbReference>
<dbReference type="Pfam" id="PF12625">
    <property type="entry name" value="Arabinose_bd"/>
    <property type="match status" value="1"/>
</dbReference>
<dbReference type="InterPro" id="IPR032687">
    <property type="entry name" value="AraC-type_N"/>
</dbReference>
<evidence type="ECO:0000256" key="1">
    <source>
        <dbReference type="ARBA" id="ARBA00023015"/>
    </source>
</evidence>
<feature type="domain" description="HTH araC/xylS-type" evidence="4">
    <location>
        <begin position="249"/>
        <end position="350"/>
    </location>
</feature>
<keyword evidence="3" id="KW-0804">Transcription</keyword>
<reference evidence="6" key="1">
    <citation type="submission" date="2017-08" db="EMBL/GenBank/DDBJ databases">
        <title>Direct submision.</title>
        <authorList>
            <person name="Kim S.-J."/>
            <person name="Rhee S.-K."/>
        </authorList>
    </citation>
    <scope>NUCLEOTIDE SEQUENCE [LARGE SCALE GENOMIC DNA]</scope>
    <source>
        <strain evidence="6">GI5</strain>
    </source>
</reference>
<name>A0A2K9LMW2_9GAMM</name>
<gene>
    <name evidence="5" type="ORF">Kalk_15330</name>
</gene>
<dbReference type="PROSITE" id="PS00041">
    <property type="entry name" value="HTH_ARAC_FAMILY_1"/>
    <property type="match status" value="1"/>
</dbReference>
<evidence type="ECO:0000259" key="4">
    <source>
        <dbReference type="PROSITE" id="PS01124"/>
    </source>
</evidence>
<keyword evidence="2" id="KW-0238">DNA-binding</keyword>
<dbReference type="PROSITE" id="PS01124">
    <property type="entry name" value="HTH_ARAC_FAMILY_2"/>
    <property type="match status" value="1"/>
</dbReference>
<dbReference type="OrthoDB" id="5722175at2"/>
<dbReference type="PANTHER" id="PTHR47894:SF1">
    <property type="entry name" value="HTH-TYPE TRANSCRIPTIONAL REGULATOR VQSM"/>
    <property type="match status" value="1"/>
</dbReference>
<dbReference type="Proteomes" id="UP000235116">
    <property type="component" value="Chromosome"/>
</dbReference>
<dbReference type="InterPro" id="IPR020449">
    <property type="entry name" value="Tscrpt_reg_AraC-type_HTH"/>
</dbReference>
<dbReference type="RefSeq" id="WP_101895084.1">
    <property type="nucleotide sequence ID" value="NZ_CP022684.1"/>
</dbReference>
<dbReference type="GO" id="GO:0009893">
    <property type="term" value="P:positive regulation of metabolic process"/>
    <property type="evidence" value="ECO:0007669"/>
    <property type="project" value="UniProtKB-ARBA"/>
</dbReference>
<evidence type="ECO:0000313" key="6">
    <source>
        <dbReference type="Proteomes" id="UP000235116"/>
    </source>
</evidence>
<keyword evidence="1" id="KW-0805">Transcription regulation</keyword>
<dbReference type="Gene3D" id="1.10.10.60">
    <property type="entry name" value="Homeodomain-like"/>
    <property type="match status" value="1"/>
</dbReference>
<dbReference type="PANTHER" id="PTHR47894">
    <property type="entry name" value="HTH-TYPE TRANSCRIPTIONAL REGULATOR GADX"/>
    <property type="match status" value="1"/>
</dbReference>
<sequence length="358" mass="40279">MDTPPQTGNDKELDIELDKLSANAVYAALLVEMLVEKGVLLAELLAGTDIRLETLKSLEGRLTARQYQALINNALRLSPDPALGFKFGFQLKLSTHGFLGFAAMSAATLGEALQLGVKYCRTRFDFFALDVFEQDGKVIFQVDELLNMGPASAFLLESVMASFGTMSINLLGEIPKGVSCRRVCAKPAYFEELEHWFPQRAPVEFNQSANQLIFQKSLMQRPLNLSDPLARQLAEAQCQKELQTIQVDDDLLYRVHRLLKEAEPNYPKLDEVAARLHLSSRTFKRRLQADGTSFQAILDRVRMHQARQMLAESRQSVDAIASALGYSDASNFSRAFRRCEGMTPARFRRQKLEKENQP</sequence>
<dbReference type="AlphaFoldDB" id="A0A2K9LMW2"/>
<dbReference type="GO" id="GO:0003700">
    <property type="term" value="F:DNA-binding transcription factor activity"/>
    <property type="evidence" value="ECO:0007669"/>
    <property type="project" value="InterPro"/>
</dbReference>
<dbReference type="Pfam" id="PF12833">
    <property type="entry name" value="HTH_18"/>
    <property type="match status" value="1"/>
</dbReference>
<evidence type="ECO:0000313" key="5">
    <source>
        <dbReference type="EMBL" id="AUM13709.1"/>
    </source>
</evidence>
<dbReference type="PRINTS" id="PR00032">
    <property type="entry name" value="HTHARAC"/>
</dbReference>
<dbReference type="SMART" id="SM00342">
    <property type="entry name" value="HTH_ARAC"/>
    <property type="match status" value="1"/>
</dbReference>
<dbReference type="SUPFAM" id="SSF46689">
    <property type="entry name" value="Homeodomain-like"/>
    <property type="match status" value="1"/>
</dbReference>